<dbReference type="Pfam" id="PF09992">
    <property type="entry name" value="NAGPA"/>
    <property type="match status" value="1"/>
</dbReference>
<accession>A0A1H7ZXS5</accession>
<name>A0A1H7ZXS5_9RHOB</name>
<dbReference type="EMBL" id="FOCE01000001">
    <property type="protein sequence ID" value="SEM63036.1"/>
    <property type="molecule type" value="Genomic_DNA"/>
</dbReference>
<feature type="signal peptide" evidence="1">
    <location>
        <begin position="1"/>
        <end position="25"/>
    </location>
</feature>
<evidence type="ECO:0000259" key="2">
    <source>
        <dbReference type="Pfam" id="PF09992"/>
    </source>
</evidence>
<dbReference type="AlphaFoldDB" id="A0A1H7ZXS5"/>
<evidence type="ECO:0000313" key="3">
    <source>
        <dbReference type="EMBL" id="SEM63036.1"/>
    </source>
</evidence>
<keyword evidence="4" id="KW-1185">Reference proteome</keyword>
<sequence length="250" mass="26393">MLPPMMGTMRKLLAALAFLASPTFAAPCSLTEFEGAEFTLCEVRAGEDLRLFHSDAQGGLLGSFGAVNDLLAAEGKTLAFAMNAGMYHPDRRPVGLYVENGVERAGIVTAASDGNFGLLPNGVFCIGDAGFAVIESRAFAAAPPACRHATQSGPMLVIGGKLHPRFIPGGDSRYIRNGVGVSADGQRAVFAISDDSVNFDTFGRLYRDVLQLPNALYLDGKISRLFAPDLHRSDLGLPMGPIIGLAVPRP</sequence>
<reference evidence="3 4" key="1">
    <citation type="submission" date="2016-10" db="EMBL/GenBank/DDBJ databases">
        <authorList>
            <person name="de Groot N.N."/>
        </authorList>
    </citation>
    <scope>NUCLEOTIDE SEQUENCE [LARGE SCALE GENOMIC DNA]</scope>
    <source>
        <strain evidence="3 4">DSM 3857</strain>
    </source>
</reference>
<organism evidence="3 4">
    <name type="scientific">Gemmobacter aquatilis</name>
    <dbReference type="NCBI Taxonomy" id="933059"/>
    <lineage>
        <taxon>Bacteria</taxon>
        <taxon>Pseudomonadati</taxon>
        <taxon>Pseudomonadota</taxon>
        <taxon>Alphaproteobacteria</taxon>
        <taxon>Rhodobacterales</taxon>
        <taxon>Paracoccaceae</taxon>
        <taxon>Gemmobacter</taxon>
    </lineage>
</organism>
<gene>
    <name evidence="3" type="ORF">SAMN04488103_101681</name>
</gene>
<protein>
    <submittedName>
        <fullName evidence="3">Uncharacterized protein YigE, DUF2233 family</fullName>
    </submittedName>
</protein>
<proteinExistence type="predicted"/>
<evidence type="ECO:0000256" key="1">
    <source>
        <dbReference type="SAM" id="SignalP"/>
    </source>
</evidence>
<evidence type="ECO:0000313" key="4">
    <source>
        <dbReference type="Proteomes" id="UP000198761"/>
    </source>
</evidence>
<keyword evidence="1" id="KW-0732">Signal</keyword>
<dbReference type="InterPro" id="IPR018711">
    <property type="entry name" value="NAGPA"/>
</dbReference>
<dbReference type="STRING" id="933059.SAMN04488103_101681"/>
<feature type="domain" description="Phosphodiester glycosidase" evidence="2">
    <location>
        <begin position="78"/>
        <end position="223"/>
    </location>
</feature>
<feature type="chain" id="PRO_5011611113" evidence="1">
    <location>
        <begin position="26"/>
        <end position="250"/>
    </location>
</feature>
<dbReference type="Proteomes" id="UP000198761">
    <property type="component" value="Unassembled WGS sequence"/>
</dbReference>